<name>A0A5E8CKW6_9ZZZZ</name>
<organism evidence="1">
    <name type="scientific">seawater metagenome</name>
    <dbReference type="NCBI Taxonomy" id="1561972"/>
    <lineage>
        <taxon>unclassified sequences</taxon>
        <taxon>metagenomes</taxon>
        <taxon>ecological metagenomes</taxon>
    </lineage>
</organism>
<protein>
    <submittedName>
        <fullName evidence="1">Uncharacterized protein</fullName>
    </submittedName>
</protein>
<gene>
    <name evidence="1" type="ORF">CPAV1605_1140</name>
</gene>
<accession>A0A5E8CKW6</accession>
<dbReference type="EMBL" id="CABVLZ010000004">
    <property type="protein sequence ID" value="VVU95389.1"/>
    <property type="molecule type" value="Genomic_DNA"/>
</dbReference>
<evidence type="ECO:0000313" key="1">
    <source>
        <dbReference type="EMBL" id="VVU95389.1"/>
    </source>
</evidence>
<dbReference type="AlphaFoldDB" id="A0A5E8CKW6"/>
<sequence length="238" mass="27159">MSNSILNSIIINSNVDFDAKYKKYKMKYLQLKSLGGAEGKPKECKLCKNDMELLTGDCEISCDSAGKKEVDKKQMILEKYPQERIINIDTESVDLKNTQQANMYTFKPKGIWYGFGTSWIDWATTIFPDDIGKYYFKLEVDTSKILKISNIEEAVTFNKKYGISSDIKMETGDLELLQDLSNKGKINWGEVSKDYAGFELNPYLYDLRADSNFTWLYVLDVASGVIWDSSAIISVKKI</sequence>
<proteinExistence type="predicted"/>
<reference evidence="1" key="1">
    <citation type="submission" date="2019-09" db="EMBL/GenBank/DDBJ databases">
        <authorList>
            <person name="Needham M D."/>
        </authorList>
    </citation>
    <scope>NUCLEOTIDE SEQUENCE</scope>
</reference>